<dbReference type="GO" id="GO:0016301">
    <property type="term" value="F:kinase activity"/>
    <property type="evidence" value="ECO:0007669"/>
    <property type="project" value="UniProtKB-KW"/>
</dbReference>
<dbReference type="SUPFAM" id="SSF53613">
    <property type="entry name" value="Ribokinase-like"/>
    <property type="match status" value="1"/>
</dbReference>
<dbReference type="InterPro" id="IPR029056">
    <property type="entry name" value="Ribokinase-like"/>
</dbReference>
<name>A0A917NUW3_9ACTN</name>
<comment type="caution">
    <text evidence="4">The sequence shown here is derived from an EMBL/GenBank/DDBJ whole genome shotgun (WGS) entry which is preliminary data.</text>
</comment>
<dbReference type="InterPro" id="IPR052562">
    <property type="entry name" value="Ketohexokinase-related"/>
</dbReference>
<keyword evidence="2 4" id="KW-0418">Kinase</keyword>
<proteinExistence type="predicted"/>
<dbReference type="RefSeq" id="WP_189312838.1">
    <property type="nucleotide sequence ID" value="NZ_BMQA01000013.1"/>
</dbReference>
<accession>A0A917NUW3</accession>
<dbReference type="PROSITE" id="PS00584">
    <property type="entry name" value="PFKB_KINASES_2"/>
    <property type="match status" value="1"/>
</dbReference>
<feature type="domain" description="Carbohydrate kinase PfkB" evidence="3">
    <location>
        <begin position="14"/>
        <end position="290"/>
    </location>
</feature>
<reference evidence="4" key="2">
    <citation type="submission" date="2020-09" db="EMBL/GenBank/DDBJ databases">
        <authorList>
            <person name="Sun Q."/>
            <person name="Ohkuma M."/>
        </authorList>
    </citation>
    <scope>NUCLEOTIDE SEQUENCE</scope>
    <source>
        <strain evidence="4">JCM 3086</strain>
    </source>
</reference>
<organism evidence="4 5">
    <name type="scientific">Streptomyces brasiliensis</name>
    <dbReference type="NCBI Taxonomy" id="1954"/>
    <lineage>
        <taxon>Bacteria</taxon>
        <taxon>Bacillati</taxon>
        <taxon>Actinomycetota</taxon>
        <taxon>Actinomycetes</taxon>
        <taxon>Kitasatosporales</taxon>
        <taxon>Streptomycetaceae</taxon>
        <taxon>Streptomyces</taxon>
    </lineage>
</organism>
<gene>
    <name evidence="4" type="ORF">GCM10010121_042960</name>
</gene>
<dbReference type="PANTHER" id="PTHR42774">
    <property type="entry name" value="PHOSPHOTRANSFERASE SYSTEM TRANSPORT PROTEIN"/>
    <property type="match status" value="1"/>
</dbReference>
<dbReference type="InterPro" id="IPR011611">
    <property type="entry name" value="PfkB_dom"/>
</dbReference>
<evidence type="ECO:0000313" key="5">
    <source>
        <dbReference type="Proteomes" id="UP000657574"/>
    </source>
</evidence>
<keyword evidence="1" id="KW-0808">Transferase</keyword>
<evidence type="ECO:0000256" key="2">
    <source>
        <dbReference type="ARBA" id="ARBA00022777"/>
    </source>
</evidence>
<dbReference type="AlphaFoldDB" id="A0A917NUW3"/>
<evidence type="ECO:0000313" key="4">
    <source>
        <dbReference type="EMBL" id="GGJ27159.1"/>
    </source>
</evidence>
<sequence length="295" mass="29898">MAGRAGGKSTEGLFVGLCTLDVIQLVDRVPDADEKVRARDQVVAAGGPAANAAAVFSHLGARATLLTGIGGHPLARAAKADLGELGVVVEDLAAGAVEPPAVSSVLVTAASGRRAVASTNALGHRLRPPDGLDALVAACDLVELDGHHMELALATARAARAAGRRTLLDGGSWKTGTESLLPSVDVALCSADFHPPGTATPAETLEYLHDHGVARAAVSRGADPVVWSGPDGKGTIGVPPVSAVDTVGAGDFLHGAFAYYWGPGDRPFAVALARAAEVASRSCASFGTRAWMRRG</sequence>
<protein>
    <submittedName>
        <fullName evidence="4">Kinase</fullName>
    </submittedName>
</protein>
<reference evidence="4" key="1">
    <citation type="journal article" date="2014" name="Int. J. Syst. Evol. Microbiol.">
        <title>Complete genome sequence of Corynebacterium casei LMG S-19264T (=DSM 44701T), isolated from a smear-ripened cheese.</title>
        <authorList>
            <consortium name="US DOE Joint Genome Institute (JGI-PGF)"/>
            <person name="Walter F."/>
            <person name="Albersmeier A."/>
            <person name="Kalinowski J."/>
            <person name="Ruckert C."/>
        </authorList>
    </citation>
    <scope>NUCLEOTIDE SEQUENCE</scope>
    <source>
        <strain evidence="4">JCM 3086</strain>
    </source>
</reference>
<keyword evidence="5" id="KW-1185">Reference proteome</keyword>
<dbReference type="Gene3D" id="3.40.1190.20">
    <property type="match status" value="1"/>
</dbReference>
<dbReference type="InterPro" id="IPR002173">
    <property type="entry name" value="Carboh/pur_kinase_PfkB_CS"/>
</dbReference>
<dbReference type="EMBL" id="BMQA01000013">
    <property type="protein sequence ID" value="GGJ27159.1"/>
    <property type="molecule type" value="Genomic_DNA"/>
</dbReference>
<dbReference type="PANTHER" id="PTHR42774:SF3">
    <property type="entry name" value="KETOHEXOKINASE"/>
    <property type="match status" value="1"/>
</dbReference>
<evidence type="ECO:0000256" key="1">
    <source>
        <dbReference type="ARBA" id="ARBA00022679"/>
    </source>
</evidence>
<evidence type="ECO:0000259" key="3">
    <source>
        <dbReference type="Pfam" id="PF00294"/>
    </source>
</evidence>
<dbReference type="Pfam" id="PF00294">
    <property type="entry name" value="PfkB"/>
    <property type="match status" value="1"/>
</dbReference>
<dbReference type="Proteomes" id="UP000657574">
    <property type="component" value="Unassembled WGS sequence"/>
</dbReference>